<dbReference type="AlphaFoldDB" id="A0A7W9CD85"/>
<keyword evidence="3" id="KW-0808">Transferase</keyword>
<dbReference type="Gene3D" id="3.30.565.10">
    <property type="entry name" value="Histidine kinase-like ATPase, C-terminal domain"/>
    <property type="match status" value="1"/>
</dbReference>
<keyword evidence="6" id="KW-1133">Transmembrane helix</keyword>
<feature type="transmembrane region" description="Helical" evidence="6">
    <location>
        <begin position="91"/>
        <end position="115"/>
    </location>
</feature>
<sequence>MTDSRTVSAQDAADDMRRLLFTAGVVLSVFSIGAAAQSAFVYHVPLGFDPALDGLPSMALRTVVNLAAGAAALGSCIWARLPRLPLSRQLLVIVTVAVVVAVLRHGLQIVTGVYLRPTPQVSAIELVSTVVVVFLSLVLGLMIMRSQANLRAQERAAVEQRLRAASALAALAEEELRVRRSVAENLHGGLQGRMVMVGVQLDRVIERWRAGEVDESDRHALEHVRGELETLREREVRQASHLLYPAGVDTGLAYALTQLVRRIPPQIEVEMHIDDAFDEELDGNTPSDGIVIWRVALLRAAEEAISNALLHGAASRIGVRLLVTEGDDPRVILIVDDDGTGISAESGRHRGLALSDERLRRLGGNQRLSPSPWGGVRLTAELPVHAQEPLRSAPGGNS</sequence>
<dbReference type="InterPro" id="IPR050482">
    <property type="entry name" value="Sensor_HK_TwoCompSys"/>
</dbReference>
<dbReference type="GO" id="GO:0000160">
    <property type="term" value="P:phosphorelay signal transduction system"/>
    <property type="evidence" value="ECO:0007669"/>
    <property type="project" value="UniProtKB-KW"/>
</dbReference>
<feature type="transmembrane region" description="Helical" evidence="6">
    <location>
        <begin position="20"/>
        <end position="42"/>
    </location>
</feature>
<reference evidence="8 9" key="1">
    <citation type="submission" date="2020-08" db="EMBL/GenBank/DDBJ databases">
        <title>Sequencing the genomes of 1000 actinobacteria strains.</title>
        <authorList>
            <person name="Klenk H.-P."/>
        </authorList>
    </citation>
    <scope>NUCLEOTIDE SEQUENCE [LARGE SCALE GENOMIC DNA]</scope>
    <source>
        <strain evidence="8 9">DSM 24823</strain>
    </source>
</reference>
<dbReference type="SUPFAM" id="SSF55874">
    <property type="entry name" value="ATPase domain of HSP90 chaperone/DNA topoisomerase II/histidine kinase"/>
    <property type="match status" value="1"/>
</dbReference>
<keyword evidence="6" id="KW-0472">Membrane</keyword>
<dbReference type="CDD" id="cd16917">
    <property type="entry name" value="HATPase_UhpB-NarQ-NarX-like"/>
    <property type="match status" value="1"/>
</dbReference>
<feature type="domain" description="Histidine kinase/HSP90-like ATPase" evidence="7">
    <location>
        <begin position="296"/>
        <end position="384"/>
    </location>
</feature>
<dbReference type="GO" id="GO:0004673">
    <property type="term" value="F:protein histidine kinase activity"/>
    <property type="evidence" value="ECO:0007669"/>
    <property type="project" value="UniProtKB-EC"/>
</dbReference>
<keyword evidence="9" id="KW-1185">Reference proteome</keyword>
<comment type="caution">
    <text evidence="8">The sequence shown here is derived from an EMBL/GenBank/DDBJ whole genome shotgun (WGS) entry which is preliminary data.</text>
</comment>
<dbReference type="PANTHER" id="PTHR24421:SF10">
    <property type="entry name" value="NITRATE_NITRITE SENSOR PROTEIN NARQ"/>
    <property type="match status" value="1"/>
</dbReference>
<dbReference type="PANTHER" id="PTHR24421">
    <property type="entry name" value="NITRATE/NITRITE SENSOR PROTEIN NARX-RELATED"/>
    <property type="match status" value="1"/>
</dbReference>
<protein>
    <recommendedName>
        <fullName evidence="2">histidine kinase</fullName>
        <ecNumber evidence="2">2.7.13.3</ecNumber>
    </recommendedName>
</protein>
<evidence type="ECO:0000313" key="9">
    <source>
        <dbReference type="Proteomes" id="UP000517712"/>
    </source>
</evidence>
<keyword evidence="6" id="KW-0812">Transmembrane</keyword>
<accession>A0A7W9CD85</accession>
<dbReference type="RefSeq" id="WP_184283312.1">
    <property type="nucleotide sequence ID" value="NZ_BAAAPG010000001.1"/>
</dbReference>
<organism evidence="8 9">
    <name type="scientific">Microbacterium ginsengiterrae</name>
    <dbReference type="NCBI Taxonomy" id="546115"/>
    <lineage>
        <taxon>Bacteria</taxon>
        <taxon>Bacillati</taxon>
        <taxon>Actinomycetota</taxon>
        <taxon>Actinomycetes</taxon>
        <taxon>Micrococcales</taxon>
        <taxon>Microbacteriaceae</taxon>
        <taxon>Microbacterium</taxon>
    </lineage>
</organism>
<dbReference type="Pfam" id="PF02518">
    <property type="entry name" value="HATPase_c"/>
    <property type="match status" value="1"/>
</dbReference>
<dbReference type="InterPro" id="IPR003594">
    <property type="entry name" value="HATPase_dom"/>
</dbReference>
<gene>
    <name evidence="8" type="ORF">HD600_001927</name>
</gene>
<feature type="transmembrane region" description="Helical" evidence="6">
    <location>
        <begin position="121"/>
        <end position="143"/>
    </location>
</feature>
<name>A0A7W9CD85_9MICO</name>
<evidence type="ECO:0000259" key="7">
    <source>
        <dbReference type="Pfam" id="PF02518"/>
    </source>
</evidence>
<evidence type="ECO:0000256" key="4">
    <source>
        <dbReference type="ARBA" id="ARBA00022777"/>
    </source>
</evidence>
<evidence type="ECO:0000256" key="2">
    <source>
        <dbReference type="ARBA" id="ARBA00012438"/>
    </source>
</evidence>
<evidence type="ECO:0000313" key="8">
    <source>
        <dbReference type="EMBL" id="MBB5743430.1"/>
    </source>
</evidence>
<dbReference type="Proteomes" id="UP000517712">
    <property type="component" value="Unassembled WGS sequence"/>
</dbReference>
<dbReference type="InterPro" id="IPR036890">
    <property type="entry name" value="HATPase_C_sf"/>
</dbReference>
<evidence type="ECO:0000256" key="5">
    <source>
        <dbReference type="ARBA" id="ARBA00023012"/>
    </source>
</evidence>
<proteinExistence type="predicted"/>
<evidence type="ECO:0000256" key="3">
    <source>
        <dbReference type="ARBA" id="ARBA00022679"/>
    </source>
</evidence>
<comment type="catalytic activity">
    <reaction evidence="1">
        <text>ATP + protein L-histidine = ADP + protein N-phospho-L-histidine.</text>
        <dbReference type="EC" id="2.7.13.3"/>
    </reaction>
</comment>
<dbReference type="EC" id="2.7.13.3" evidence="2"/>
<evidence type="ECO:0000256" key="6">
    <source>
        <dbReference type="SAM" id="Phobius"/>
    </source>
</evidence>
<evidence type="ECO:0000256" key="1">
    <source>
        <dbReference type="ARBA" id="ARBA00000085"/>
    </source>
</evidence>
<keyword evidence="4 8" id="KW-0418">Kinase</keyword>
<dbReference type="EMBL" id="JACHMU010000001">
    <property type="protein sequence ID" value="MBB5743430.1"/>
    <property type="molecule type" value="Genomic_DNA"/>
</dbReference>
<keyword evidence="5" id="KW-0902">Two-component regulatory system</keyword>
<feature type="transmembrane region" description="Helical" evidence="6">
    <location>
        <begin position="62"/>
        <end position="79"/>
    </location>
</feature>